<dbReference type="PANTHER" id="PTHR43300">
    <property type="entry name" value="ACETYLTRANSFERASE"/>
    <property type="match status" value="1"/>
</dbReference>
<organism evidence="1 2">
    <name type="scientific">Roseburia intestinalis</name>
    <dbReference type="NCBI Taxonomy" id="166486"/>
    <lineage>
        <taxon>Bacteria</taxon>
        <taxon>Bacillati</taxon>
        <taxon>Bacillota</taxon>
        <taxon>Clostridia</taxon>
        <taxon>Lachnospirales</taxon>
        <taxon>Lachnospiraceae</taxon>
        <taxon>Roseburia</taxon>
    </lineage>
</organism>
<comment type="caution">
    <text evidence="1">The sequence shown here is derived from an EMBL/GenBank/DDBJ whole genome shotgun (WGS) entry which is preliminary data.</text>
</comment>
<name>A0A414T718_9FIRM</name>
<dbReference type="AlphaFoldDB" id="A0A414T718"/>
<gene>
    <name evidence="1" type="ORF">DW264_04040</name>
</gene>
<dbReference type="Pfam" id="PF00132">
    <property type="entry name" value="Hexapep"/>
    <property type="match status" value="1"/>
</dbReference>
<dbReference type="SUPFAM" id="SSF51161">
    <property type="entry name" value="Trimeric LpxA-like enzymes"/>
    <property type="match status" value="1"/>
</dbReference>
<keyword evidence="1" id="KW-0012">Acyltransferase</keyword>
<sequence length="299" mass="33179">MLLSKLVEGIDGKLIADGEFETMNYCTADVEKCFLTFMENPKFLEKINPNVTCIICTEEFREQLPEHIKGIFISQEPKYCFHKLFHKMNQNRVKENKKTYIGRNSKISSMAFVAEKNVVIGDNVTIGPFVVVNENVTIKDGCTIHSNSIIGGRSFSEARSAKGEMCGLDNMGHTVIEENVEIMSQTHIAQGIWEDDITHIGENSRIDAMCHIGHGAFIGNSVLIAAGAIIGGNTKIDDNVWVGINATISNRLKVGENARVSLGAVVTKDVEKNTTVTGNFAIEHRRFIEQIKENSRRGM</sequence>
<reference evidence="1 2" key="1">
    <citation type="submission" date="2018-08" db="EMBL/GenBank/DDBJ databases">
        <title>A genome reference for cultivated species of the human gut microbiota.</title>
        <authorList>
            <person name="Zou Y."/>
            <person name="Xue W."/>
            <person name="Luo G."/>
        </authorList>
    </citation>
    <scope>NUCLEOTIDE SEQUENCE [LARGE SCALE GENOMIC DNA]</scope>
    <source>
        <strain evidence="1 2">AM22-21LB</strain>
    </source>
</reference>
<dbReference type="InterPro" id="IPR050179">
    <property type="entry name" value="Trans_hexapeptide_repeat"/>
</dbReference>
<proteinExistence type="predicted"/>
<dbReference type="Proteomes" id="UP000284051">
    <property type="component" value="Unassembled WGS sequence"/>
</dbReference>
<dbReference type="GO" id="GO:0016746">
    <property type="term" value="F:acyltransferase activity"/>
    <property type="evidence" value="ECO:0007669"/>
    <property type="project" value="UniProtKB-KW"/>
</dbReference>
<accession>A0A414T718</accession>
<dbReference type="Gene3D" id="3.40.1390.10">
    <property type="entry name" value="MurE/MurF, N-terminal domain"/>
    <property type="match status" value="1"/>
</dbReference>
<dbReference type="EMBL" id="QRID01000003">
    <property type="protein sequence ID" value="RHG29957.1"/>
    <property type="molecule type" value="Genomic_DNA"/>
</dbReference>
<dbReference type="Gene3D" id="2.160.10.10">
    <property type="entry name" value="Hexapeptide repeat proteins"/>
    <property type="match status" value="1"/>
</dbReference>
<dbReference type="InterPro" id="IPR011004">
    <property type="entry name" value="Trimer_LpxA-like_sf"/>
</dbReference>
<dbReference type="InterPro" id="IPR001451">
    <property type="entry name" value="Hexapep"/>
</dbReference>
<protein>
    <submittedName>
        <fullName evidence="1">UDP-3-O-(3-hydroxymyristoyl)glucosamine N-acyltransferase</fullName>
    </submittedName>
</protein>
<evidence type="ECO:0000313" key="1">
    <source>
        <dbReference type="EMBL" id="RHG29957.1"/>
    </source>
</evidence>
<keyword evidence="1" id="KW-0808">Transferase</keyword>
<evidence type="ECO:0000313" key="2">
    <source>
        <dbReference type="Proteomes" id="UP000284051"/>
    </source>
</evidence>
<dbReference type="RefSeq" id="WP_118772040.1">
    <property type="nucleotide sequence ID" value="NZ_JADNLD010000007.1"/>
</dbReference>